<dbReference type="EMBL" id="JAHLFU010000082">
    <property type="protein sequence ID" value="MBU3853007.1"/>
    <property type="molecule type" value="Genomic_DNA"/>
</dbReference>
<dbReference type="InterPro" id="IPR005225">
    <property type="entry name" value="Small_GTP-bd"/>
</dbReference>
<dbReference type="GO" id="GO:0005525">
    <property type="term" value="F:GTP binding"/>
    <property type="evidence" value="ECO:0007669"/>
    <property type="project" value="InterPro"/>
</dbReference>
<evidence type="ECO:0000313" key="4">
    <source>
        <dbReference type="Proteomes" id="UP000823865"/>
    </source>
</evidence>
<dbReference type="Gene3D" id="3.40.50.300">
    <property type="entry name" value="P-loop containing nucleotide triphosphate hydrolases"/>
    <property type="match status" value="1"/>
</dbReference>
<protein>
    <submittedName>
        <fullName evidence="3">50S ribosome-binding GTPase</fullName>
    </submittedName>
</protein>
<evidence type="ECO:0000259" key="2">
    <source>
        <dbReference type="PROSITE" id="PS51711"/>
    </source>
</evidence>
<dbReference type="PROSITE" id="PS51711">
    <property type="entry name" value="G_FEOB"/>
    <property type="match status" value="1"/>
</dbReference>
<comment type="caution">
    <text evidence="3">The sequence shown here is derived from an EMBL/GenBank/DDBJ whole genome shotgun (WGS) entry which is preliminary data.</text>
</comment>
<gene>
    <name evidence="3" type="ORF">H9789_04180</name>
</gene>
<evidence type="ECO:0000256" key="1">
    <source>
        <dbReference type="ARBA" id="ARBA00023004"/>
    </source>
</evidence>
<proteinExistence type="predicted"/>
<keyword evidence="1" id="KW-0408">Iron</keyword>
<dbReference type="NCBIfam" id="TIGR00231">
    <property type="entry name" value="small_GTP"/>
    <property type="match status" value="1"/>
</dbReference>
<dbReference type="PANTHER" id="PTHR43185">
    <property type="entry name" value="FERROUS IRON TRANSPORT PROTEIN B"/>
    <property type="match status" value="1"/>
</dbReference>
<reference evidence="3" key="1">
    <citation type="journal article" date="2021" name="PeerJ">
        <title>Extensive microbial diversity within the chicken gut microbiome revealed by metagenomics and culture.</title>
        <authorList>
            <person name="Gilroy R."/>
            <person name="Ravi A."/>
            <person name="Getino M."/>
            <person name="Pursley I."/>
            <person name="Horton D.L."/>
            <person name="Alikhan N.F."/>
            <person name="Baker D."/>
            <person name="Gharbi K."/>
            <person name="Hall N."/>
            <person name="Watson M."/>
            <person name="Adriaenssens E.M."/>
            <person name="Foster-Nyarko E."/>
            <person name="Jarju S."/>
            <person name="Secka A."/>
            <person name="Antonio M."/>
            <person name="Oren A."/>
            <person name="Chaudhuri R.R."/>
            <person name="La Ragione R."/>
            <person name="Hildebrand F."/>
            <person name="Pallen M.J."/>
        </authorList>
    </citation>
    <scope>NUCLEOTIDE SEQUENCE</scope>
    <source>
        <strain evidence="3">G3-2149</strain>
    </source>
</reference>
<dbReference type="InterPro" id="IPR030389">
    <property type="entry name" value="G_FEOB_dom"/>
</dbReference>
<evidence type="ECO:0000313" key="3">
    <source>
        <dbReference type="EMBL" id="MBU3853007.1"/>
    </source>
</evidence>
<dbReference type="InterPro" id="IPR007167">
    <property type="entry name" value="Fe-transptr_FeoA-like"/>
</dbReference>
<dbReference type="AlphaFoldDB" id="A0A9E2L692"/>
<dbReference type="Proteomes" id="UP000823865">
    <property type="component" value="Unassembled WGS sequence"/>
</dbReference>
<dbReference type="SMART" id="SM00899">
    <property type="entry name" value="FeoA"/>
    <property type="match status" value="1"/>
</dbReference>
<sequence>MKLTEVKNDECVFIAQIEGSGSFRARLGEMGFVKGQQIKRLFASPVGNPIVFEIMGSKVALRSQEAASIDVVYHAEEIPDSEGISSSINSSEPSFQIKHKTAHCHCESKKKVQATFEHTHDVVTLALVGNPNCGKTSLFNAASGGHERTGNYSGVTVSSVIGNFEFKGRKIRLIDLPGTYSLRAFSPEEAYVAHELESGKIDAVINVLDATNLERNLLLTMQLKERNLPLIGALNMFDEVEKSQSFVDIPALEKKLGMRLIPTVARSKRGIETLI</sequence>
<reference evidence="3" key="2">
    <citation type="submission" date="2021-04" db="EMBL/GenBank/DDBJ databases">
        <authorList>
            <person name="Gilroy R."/>
        </authorList>
    </citation>
    <scope>NUCLEOTIDE SEQUENCE</scope>
    <source>
        <strain evidence="3">G3-2149</strain>
    </source>
</reference>
<dbReference type="CDD" id="cd01879">
    <property type="entry name" value="FeoB"/>
    <property type="match status" value="1"/>
</dbReference>
<dbReference type="Pfam" id="PF04023">
    <property type="entry name" value="FeoA"/>
    <property type="match status" value="1"/>
</dbReference>
<dbReference type="InterPro" id="IPR008988">
    <property type="entry name" value="Transcriptional_repressor_C"/>
</dbReference>
<dbReference type="GO" id="GO:0005886">
    <property type="term" value="C:plasma membrane"/>
    <property type="evidence" value="ECO:0007669"/>
    <property type="project" value="TreeGrafter"/>
</dbReference>
<dbReference type="SUPFAM" id="SSF50037">
    <property type="entry name" value="C-terminal domain of transcriptional repressors"/>
    <property type="match status" value="1"/>
</dbReference>
<dbReference type="InterPro" id="IPR038157">
    <property type="entry name" value="FeoA_core_dom"/>
</dbReference>
<dbReference type="GO" id="GO:0046914">
    <property type="term" value="F:transition metal ion binding"/>
    <property type="evidence" value="ECO:0007669"/>
    <property type="project" value="InterPro"/>
</dbReference>
<dbReference type="Gene3D" id="2.30.30.90">
    <property type="match status" value="1"/>
</dbReference>
<feature type="domain" description="FeoB-type G" evidence="2">
    <location>
        <begin position="122"/>
        <end position="275"/>
    </location>
</feature>
<accession>A0A9E2L692</accession>
<dbReference type="PANTHER" id="PTHR43185:SF1">
    <property type="entry name" value="FE(2+) TRANSPORTER FEOB"/>
    <property type="match status" value="1"/>
</dbReference>
<dbReference type="Pfam" id="PF02421">
    <property type="entry name" value="FeoB_N"/>
    <property type="match status" value="1"/>
</dbReference>
<dbReference type="InterPro" id="IPR027417">
    <property type="entry name" value="P-loop_NTPase"/>
</dbReference>
<dbReference type="GO" id="GO:0015093">
    <property type="term" value="F:ferrous iron transmembrane transporter activity"/>
    <property type="evidence" value="ECO:0007669"/>
    <property type="project" value="TreeGrafter"/>
</dbReference>
<dbReference type="InterPro" id="IPR050860">
    <property type="entry name" value="FeoB_GTPase"/>
</dbReference>
<organism evidence="3 4">
    <name type="scientific">Candidatus Paraprevotella stercoravium</name>
    <dbReference type="NCBI Taxonomy" id="2838725"/>
    <lineage>
        <taxon>Bacteria</taxon>
        <taxon>Pseudomonadati</taxon>
        <taxon>Bacteroidota</taxon>
        <taxon>Bacteroidia</taxon>
        <taxon>Bacteroidales</taxon>
        <taxon>Prevotellaceae</taxon>
        <taxon>Paraprevotella</taxon>
    </lineage>
</organism>
<feature type="non-terminal residue" evidence="3">
    <location>
        <position position="275"/>
    </location>
</feature>
<dbReference type="SUPFAM" id="SSF52540">
    <property type="entry name" value="P-loop containing nucleoside triphosphate hydrolases"/>
    <property type="match status" value="1"/>
</dbReference>
<name>A0A9E2L692_9BACT</name>